<keyword evidence="2" id="KW-0812">Transmembrane</keyword>
<evidence type="ECO:0000259" key="3">
    <source>
        <dbReference type="Pfam" id="PF13400"/>
    </source>
</evidence>
<keyword evidence="2" id="KW-0472">Membrane</keyword>
<feature type="compositionally biased region" description="Basic and acidic residues" evidence="1">
    <location>
        <begin position="179"/>
        <end position="193"/>
    </location>
</feature>
<dbReference type="InterPro" id="IPR028087">
    <property type="entry name" value="Tad_N"/>
</dbReference>
<proteinExistence type="predicted"/>
<evidence type="ECO:0000256" key="2">
    <source>
        <dbReference type="SAM" id="Phobius"/>
    </source>
</evidence>
<name>A0ABT0X174_9ACTN</name>
<feature type="region of interest" description="Disordered" evidence="1">
    <location>
        <begin position="162"/>
        <end position="193"/>
    </location>
</feature>
<protein>
    <submittedName>
        <fullName evidence="4">Pilus assembly protein TadG-related protein</fullName>
    </submittedName>
</protein>
<comment type="caution">
    <text evidence="4">The sequence shown here is derived from an EMBL/GenBank/DDBJ whole genome shotgun (WGS) entry which is preliminary data.</text>
</comment>
<keyword evidence="2" id="KW-1133">Transmembrane helix</keyword>
<gene>
    <name evidence="4" type="ORF">M1E25_02890</name>
</gene>
<feature type="transmembrane region" description="Helical" evidence="2">
    <location>
        <begin position="12"/>
        <end position="33"/>
    </location>
</feature>
<evidence type="ECO:0000313" key="4">
    <source>
        <dbReference type="EMBL" id="MCM2576310.1"/>
    </source>
</evidence>
<organism evidence="4 5">
    <name type="scientific">Streptomyces meridianus</name>
    <dbReference type="NCBI Taxonomy" id="2938945"/>
    <lineage>
        <taxon>Bacteria</taxon>
        <taxon>Bacillati</taxon>
        <taxon>Actinomycetota</taxon>
        <taxon>Actinomycetes</taxon>
        <taxon>Kitasatosporales</taxon>
        <taxon>Streptomycetaceae</taxon>
        <taxon>Streptomyces</taxon>
    </lineage>
</organism>
<feature type="compositionally biased region" description="Acidic residues" evidence="1">
    <location>
        <begin position="164"/>
        <end position="178"/>
    </location>
</feature>
<feature type="domain" description="Putative Flp pilus-assembly TadG-like N-terminal" evidence="3">
    <location>
        <begin position="10"/>
        <end position="55"/>
    </location>
</feature>
<dbReference type="Pfam" id="PF13400">
    <property type="entry name" value="Tad"/>
    <property type="match status" value="1"/>
</dbReference>
<dbReference type="Proteomes" id="UP001167160">
    <property type="component" value="Unassembled WGS sequence"/>
</dbReference>
<evidence type="ECO:0000256" key="1">
    <source>
        <dbReference type="SAM" id="MobiDB-lite"/>
    </source>
</evidence>
<keyword evidence="5" id="KW-1185">Reference proteome</keyword>
<accession>A0ABT0X174</accession>
<evidence type="ECO:0000313" key="5">
    <source>
        <dbReference type="Proteomes" id="UP001167160"/>
    </source>
</evidence>
<sequence>MQPRRFRDAGQAFPIYITVVAGLLFLAFAYFAVGQAAAARNGAQTAADAAALAASQDARDPFRQGLLDGILDGGDLEDVLGRLPFTEARGCAEAARFAAKNDAELTGGYDGCHRVFGFRRGFEVKVRTLESVGDSVVPGTENQHATATAKAVIDFRCSFQKAEPDEEDGGGGSDEGEDEDRKPVGTLRCDGRDFSLDPDDPHLFPTAADLFSVHLTD</sequence>
<dbReference type="RefSeq" id="WP_251408945.1">
    <property type="nucleotide sequence ID" value="NZ_JAMQGM010000002.1"/>
</dbReference>
<dbReference type="EMBL" id="JAMQGM010000002">
    <property type="protein sequence ID" value="MCM2576310.1"/>
    <property type="molecule type" value="Genomic_DNA"/>
</dbReference>
<reference evidence="4" key="1">
    <citation type="journal article" date="2023" name="Int. J. Syst. Evol. Microbiol.">
        <title>Streptomyces meridianus sp. nov. isolated from brackish water of the Tagus estuary in Alcochete, Portugal.</title>
        <authorList>
            <person name="Santos J.D.N."/>
            <person name="Klimek D."/>
            <person name="Calusinska M."/>
            <person name="Lobo Da Cunha A."/>
            <person name="Catita J."/>
            <person name="Goncalves H."/>
            <person name="Gonzalez I."/>
            <person name="Reyes F."/>
            <person name="Lage O.M."/>
        </authorList>
    </citation>
    <scope>NUCLEOTIDE SEQUENCE</scope>
    <source>
        <strain evidence="4">MTZ3.1</strain>
    </source>
</reference>